<evidence type="ECO:0000313" key="1">
    <source>
        <dbReference type="EMBL" id="KKK94829.1"/>
    </source>
</evidence>
<proteinExistence type="predicted"/>
<dbReference type="AlphaFoldDB" id="A0A0F9BWQ2"/>
<sequence length="31" mass="3343">SEGAAEALGFKTEGVVTLDARYLYVPEGDQR</sequence>
<dbReference type="EMBL" id="LAZR01047180">
    <property type="protein sequence ID" value="KKK94829.1"/>
    <property type="molecule type" value="Genomic_DNA"/>
</dbReference>
<gene>
    <name evidence="1" type="ORF">LCGC14_2678940</name>
</gene>
<accession>A0A0F9BWQ2</accession>
<comment type="caution">
    <text evidence="1">The sequence shown here is derived from an EMBL/GenBank/DDBJ whole genome shotgun (WGS) entry which is preliminary data.</text>
</comment>
<name>A0A0F9BWQ2_9ZZZZ</name>
<feature type="non-terminal residue" evidence="1">
    <location>
        <position position="1"/>
    </location>
</feature>
<organism evidence="1">
    <name type="scientific">marine sediment metagenome</name>
    <dbReference type="NCBI Taxonomy" id="412755"/>
    <lineage>
        <taxon>unclassified sequences</taxon>
        <taxon>metagenomes</taxon>
        <taxon>ecological metagenomes</taxon>
    </lineage>
</organism>
<protein>
    <submittedName>
        <fullName evidence="1">Uncharacterized protein</fullName>
    </submittedName>
</protein>
<reference evidence="1" key="1">
    <citation type="journal article" date="2015" name="Nature">
        <title>Complex archaea that bridge the gap between prokaryotes and eukaryotes.</title>
        <authorList>
            <person name="Spang A."/>
            <person name="Saw J.H."/>
            <person name="Jorgensen S.L."/>
            <person name="Zaremba-Niedzwiedzka K."/>
            <person name="Martijn J."/>
            <person name="Lind A.E."/>
            <person name="van Eijk R."/>
            <person name="Schleper C."/>
            <person name="Guy L."/>
            <person name="Ettema T.J."/>
        </authorList>
    </citation>
    <scope>NUCLEOTIDE SEQUENCE</scope>
</reference>